<protein>
    <submittedName>
        <fullName evidence="1">Uncharacterized protein</fullName>
    </submittedName>
</protein>
<proteinExistence type="predicted"/>
<reference evidence="1" key="2">
    <citation type="journal article" date="2015" name="Fish Shellfish Immunol.">
        <title>Early steps in the European eel (Anguilla anguilla)-Vibrio vulnificus interaction in the gills: Role of the RtxA13 toxin.</title>
        <authorList>
            <person name="Callol A."/>
            <person name="Pajuelo D."/>
            <person name="Ebbesson L."/>
            <person name="Teles M."/>
            <person name="MacKenzie S."/>
            <person name="Amaro C."/>
        </authorList>
    </citation>
    <scope>NUCLEOTIDE SEQUENCE</scope>
</reference>
<organism evidence="1">
    <name type="scientific">Anguilla anguilla</name>
    <name type="common">European freshwater eel</name>
    <name type="synonym">Muraena anguilla</name>
    <dbReference type="NCBI Taxonomy" id="7936"/>
    <lineage>
        <taxon>Eukaryota</taxon>
        <taxon>Metazoa</taxon>
        <taxon>Chordata</taxon>
        <taxon>Craniata</taxon>
        <taxon>Vertebrata</taxon>
        <taxon>Euteleostomi</taxon>
        <taxon>Actinopterygii</taxon>
        <taxon>Neopterygii</taxon>
        <taxon>Teleostei</taxon>
        <taxon>Anguilliformes</taxon>
        <taxon>Anguillidae</taxon>
        <taxon>Anguilla</taxon>
    </lineage>
</organism>
<evidence type="ECO:0000313" key="1">
    <source>
        <dbReference type="EMBL" id="JAH88619.1"/>
    </source>
</evidence>
<name>A0A0E9WDZ6_ANGAN</name>
<reference evidence="1" key="1">
    <citation type="submission" date="2014-11" db="EMBL/GenBank/DDBJ databases">
        <authorList>
            <person name="Amaro Gonzalez C."/>
        </authorList>
    </citation>
    <scope>NUCLEOTIDE SEQUENCE</scope>
</reference>
<accession>A0A0E9WDZ6</accession>
<dbReference type="EMBL" id="GBXM01019958">
    <property type="protein sequence ID" value="JAH88619.1"/>
    <property type="molecule type" value="Transcribed_RNA"/>
</dbReference>
<dbReference type="AlphaFoldDB" id="A0A0E9WDZ6"/>
<sequence>MISEMCFVGNSLTDTNYSQIDLGNTKTCL</sequence>